<dbReference type="PANTHER" id="PTHR39963">
    <property type="entry name" value="SLL0983 PROTEIN"/>
    <property type="match status" value="1"/>
</dbReference>
<dbReference type="Pfam" id="PF05430">
    <property type="entry name" value="Methyltransf_30"/>
    <property type="match status" value="1"/>
</dbReference>
<dbReference type="Gene3D" id="3.40.50.150">
    <property type="entry name" value="Vaccinia Virus protein VP39"/>
    <property type="match status" value="1"/>
</dbReference>
<keyword evidence="3" id="KW-1185">Reference proteome</keyword>
<evidence type="ECO:0000259" key="1">
    <source>
        <dbReference type="Pfam" id="PF05430"/>
    </source>
</evidence>
<dbReference type="EMBL" id="NXLU01000004">
    <property type="protein sequence ID" value="RDU69075.1"/>
    <property type="molecule type" value="Genomic_DNA"/>
</dbReference>
<dbReference type="AlphaFoldDB" id="A0A3D8IVW9"/>
<dbReference type="InterPro" id="IPR008471">
    <property type="entry name" value="MnmC-like_methylTransf"/>
</dbReference>
<gene>
    <name evidence="2" type="ORF">CQA62_04395</name>
</gene>
<dbReference type="SUPFAM" id="SSF53335">
    <property type="entry name" value="S-adenosyl-L-methionine-dependent methyltransferases"/>
    <property type="match status" value="1"/>
</dbReference>
<dbReference type="Proteomes" id="UP000257067">
    <property type="component" value="Unassembled WGS sequence"/>
</dbReference>
<sequence length="251" mass="29726">MIRIFKCATLEISLGRGVLSIELSSDGSYTLFNTNYQETYHSLRDGAIKETLFKHIFPAFEYANFTEKIRVLDICFGLGYNSFFTLRHFIFRKYSQTLEIYSPEKDALLLKDLLHFSYPKEIHTLDGIGLVEILKAINEKRRYQKDRWSLECFIGDARQYLKNFEDQFFDIVYQDAFSFSKNPELWSEEFFTLLYAKLNEYGVVTTYSQSSTVRDNAKKAGFYIYELDQEHMRNSRIFSKKEINCKNLKKK</sequence>
<protein>
    <recommendedName>
        <fullName evidence="1">MnmC-like methyltransferase domain-containing protein</fullName>
    </recommendedName>
</protein>
<name>A0A3D8IVW9_9HELI</name>
<accession>A0A3D8IVW9</accession>
<comment type="caution">
    <text evidence="2">The sequence shown here is derived from an EMBL/GenBank/DDBJ whole genome shotgun (WGS) entry which is preliminary data.</text>
</comment>
<evidence type="ECO:0000313" key="3">
    <source>
        <dbReference type="Proteomes" id="UP000257067"/>
    </source>
</evidence>
<evidence type="ECO:0000313" key="2">
    <source>
        <dbReference type="EMBL" id="RDU69075.1"/>
    </source>
</evidence>
<organism evidence="2 3">
    <name type="scientific">Helicobacter cholecystus</name>
    <dbReference type="NCBI Taxonomy" id="45498"/>
    <lineage>
        <taxon>Bacteria</taxon>
        <taxon>Pseudomonadati</taxon>
        <taxon>Campylobacterota</taxon>
        <taxon>Epsilonproteobacteria</taxon>
        <taxon>Campylobacterales</taxon>
        <taxon>Helicobacteraceae</taxon>
        <taxon>Helicobacter</taxon>
    </lineage>
</organism>
<dbReference type="InterPro" id="IPR029063">
    <property type="entry name" value="SAM-dependent_MTases_sf"/>
</dbReference>
<reference evidence="2 3" key="1">
    <citation type="submission" date="2018-04" db="EMBL/GenBank/DDBJ databases">
        <title>Novel Campyloabacter and Helicobacter Species and Strains.</title>
        <authorList>
            <person name="Mannion A.J."/>
            <person name="Shen Z."/>
            <person name="Fox J.G."/>
        </authorList>
    </citation>
    <scope>NUCLEOTIDE SEQUENCE [LARGE SCALE GENOMIC DNA]</scope>
    <source>
        <strain evidence="2 3">ATCC 700242</strain>
    </source>
</reference>
<dbReference type="OrthoDB" id="9786494at2"/>
<dbReference type="GO" id="GO:0016645">
    <property type="term" value="F:oxidoreductase activity, acting on the CH-NH group of donors"/>
    <property type="evidence" value="ECO:0007669"/>
    <property type="project" value="InterPro"/>
</dbReference>
<dbReference type="PANTHER" id="PTHR39963:SF1">
    <property type="entry name" value="MNMC-LIKE METHYLTRANSFERASE DOMAIN-CONTAINING PROTEIN"/>
    <property type="match status" value="1"/>
</dbReference>
<proteinExistence type="predicted"/>
<feature type="domain" description="MnmC-like methyltransferase" evidence="1">
    <location>
        <begin position="137"/>
        <end position="225"/>
    </location>
</feature>